<evidence type="ECO:0000256" key="4">
    <source>
        <dbReference type="ARBA" id="ARBA00022519"/>
    </source>
</evidence>
<keyword evidence="15" id="KW-1185">Reference proteome</keyword>
<proteinExistence type="inferred from homology"/>
<dbReference type="EMBL" id="JAVDXU010000001">
    <property type="protein sequence ID" value="MDR7269088.1"/>
    <property type="molecule type" value="Genomic_DNA"/>
</dbReference>
<evidence type="ECO:0000256" key="9">
    <source>
        <dbReference type="ARBA" id="ARBA00023004"/>
    </source>
</evidence>
<keyword evidence="10" id="KW-0503">Monooxygenase</keyword>
<dbReference type="EC" id="1.14.15.3" evidence="14"/>
<comment type="caution">
    <text evidence="14">The sequence shown here is derived from an EMBL/GenBank/DDBJ whole genome shotgun (WGS) entry which is preliminary data.</text>
</comment>
<evidence type="ECO:0000256" key="3">
    <source>
        <dbReference type="ARBA" id="ARBA00022475"/>
    </source>
</evidence>
<evidence type="ECO:0000313" key="14">
    <source>
        <dbReference type="EMBL" id="MDR7269088.1"/>
    </source>
</evidence>
<feature type="transmembrane region" description="Helical" evidence="12">
    <location>
        <begin position="339"/>
        <end position="356"/>
    </location>
</feature>
<keyword evidence="5 12" id="KW-0812">Transmembrane</keyword>
<evidence type="ECO:0000256" key="8">
    <source>
        <dbReference type="ARBA" id="ARBA00023002"/>
    </source>
</evidence>
<keyword evidence="11 12" id="KW-0472">Membrane</keyword>
<reference evidence="14 15" key="1">
    <citation type="submission" date="2023-07" db="EMBL/GenBank/DDBJ databases">
        <title>Sorghum-associated microbial communities from plants grown in Nebraska, USA.</title>
        <authorList>
            <person name="Schachtman D."/>
        </authorList>
    </citation>
    <scope>NUCLEOTIDE SEQUENCE [LARGE SCALE GENOMIC DNA]</scope>
    <source>
        <strain evidence="14 15">BE314</strain>
    </source>
</reference>
<feature type="transmembrane region" description="Helical" evidence="12">
    <location>
        <begin position="89"/>
        <end position="110"/>
    </location>
</feature>
<accession>A0ABU1YJQ6</accession>
<feature type="domain" description="Fatty acid desaturase" evidence="13">
    <location>
        <begin position="118"/>
        <end position="340"/>
    </location>
</feature>
<name>A0ABU1YJQ6_ROSSA</name>
<dbReference type="Proteomes" id="UP001180453">
    <property type="component" value="Unassembled WGS sequence"/>
</dbReference>
<evidence type="ECO:0000313" key="15">
    <source>
        <dbReference type="Proteomes" id="UP001180453"/>
    </source>
</evidence>
<keyword evidence="8 14" id="KW-0560">Oxidoreductase</keyword>
<dbReference type="PANTHER" id="PTHR38674">
    <property type="entry name" value="ALKANE 1-MONOOXYGENASE 1"/>
    <property type="match status" value="1"/>
</dbReference>
<sequence>MPATLSAPAPAPAPTRWRDAKRYAWLLSGLFPGLAWLNVWQAGRSGDAFWLWLLPGVMYTLIPLLDTLLGEDRSNPPEALVPALEADRWYLVVLLVFVPLQFGLTLHGAWLAVHGGLGWVGLAGLVVTVGGINGIAINTAHELGHKHAAWERWLSRLVLAPVAYGHFFVEHNRGHHRRVATPEDPASARLGESFWAFLPRTMWGSLHSAWQLERDRLTGRGHGPWHWRNQCLQAWAMTALLYAGLVAWLGWAVLPFLLVQAFYGAQLLEVVNYIEHYGLLRQRGPDGRYERCAPEHSWNSNHRMSNLFLYHLQRHSDHHAHPARRYQALRHFEEAPQLPSGYAGLLLVAYVPPLWFRLMDRRVMAHYGGELGRANVQEGKRGRLEKWWGKGRER</sequence>
<dbReference type="Pfam" id="PF00487">
    <property type="entry name" value="FA_desaturase"/>
    <property type="match status" value="1"/>
</dbReference>
<feature type="transmembrane region" description="Helical" evidence="12">
    <location>
        <begin position="23"/>
        <end position="43"/>
    </location>
</feature>
<evidence type="ECO:0000256" key="2">
    <source>
        <dbReference type="ARBA" id="ARBA00010823"/>
    </source>
</evidence>
<dbReference type="CDD" id="cd03512">
    <property type="entry name" value="Alkane-hydroxylase"/>
    <property type="match status" value="1"/>
</dbReference>
<evidence type="ECO:0000256" key="12">
    <source>
        <dbReference type="SAM" id="Phobius"/>
    </source>
</evidence>
<keyword evidence="4" id="KW-0997">Cell inner membrane</keyword>
<evidence type="ECO:0000256" key="7">
    <source>
        <dbReference type="ARBA" id="ARBA00022989"/>
    </source>
</evidence>
<keyword evidence="3" id="KW-1003">Cell membrane</keyword>
<evidence type="ECO:0000259" key="13">
    <source>
        <dbReference type="Pfam" id="PF00487"/>
    </source>
</evidence>
<evidence type="ECO:0000256" key="10">
    <source>
        <dbReference type="ARBA" id="ARBA00023033"/>
    </source>
</evidence>
<dbReference type="PANTHER" id="PTHR38674:SF1">
    <property type="entry name" value="ALKANE 1-MONOOXYGENASE 1"/>
    <property type="match status" value="1"/>
</dbReference>
<comment type="subcellular location">
    <subcellularLocation>
        <location evidence="1">Cell inner membrane</location>
        <topology evidence="1">Multi-pass membrane protein</topology>
    </subcellularLocation>
</comment>
<dbReference type="GO" id="GO:0016491">
    <property type="term" value="F:oxidoreductase activity"/>
    <property type="evidence" value="ECO:0007669"/>
    <property type="project" value="UniProtKB-KW"/>
</dbReference>
<keyword evidence="7 12" id="KW-1133">Transmembrane helix</keyword>
<dbReference type="RefSeq" id="WP_310263428.1">
    <property type="nucleotide sequence ID" value="NZ_JAVDXU010000001.1"/>
</dbReference>
<protein>
    <submittedName>
        <fullName evidence="14">Alkane 1-monooxygenase</fullName>
        <ecNumber evidence="14">1.14.15.3</ecNumber>
    </submittedName>
</protein>
<feature type="transmembrane region" description="Helical" evidence="12">
    <location>
        <begin position="49"/>
        <end position="69"/>
    </location>
</feature>
<comment type="similarity">
    <text evidence="2">Belongs to the fatty acid desaturase type 1 family. AlkB subfamily.</text>
</comment>
<feature type="transmembrane region" description="Helical" evidence="12">
    <location>
        <begin position="239"/>
        <end position="263"/>
    </location>
</feature>
<evidence type="ECO:0000256" key="5">
    <source>
        <dbReference type="ARBA" id="ARBA00022692"/>
    </source>
</evidence>
<feature type="transmembrane region" description="Helical" evidence="12">
    <location>
        <begin position="116"/>
        <end position="137"/>
    </location>
</feature>
<dbReference type="InterPro" id="IPR005804">
    <property type="entry name" value="FA_desaturase_dom"/>
</dbReference>
<evidence type="ECO:0000256" key="11">
    <source>
        <dbReference type="ARBA" id="ARBA00023136"/>
    </source>
</evidence>
<gene>
    <name evidence="14" type="ORF">J2X20_001717</name>
</gene>
<keyword evidence="6" id="KW-0479">Metal-binding</keyword>
<keyword evidence="9" id="KW-0408">Iron</keyword>
<organism evidence="14 15">
    <name type="scientific">Roseateles saccharophilus</name>
    <name type="common">Pseudomonas saccharophila</name>
    <dbReference type="NCBI Taxonomy" id="304"/>
    <lineage>
        <taxon>Bacteria</taxon>
        <taxon>Pseudomonadati</taxon>
        <taxon>Pseudomonadota</taxon>
        <taxon>Betaproteobacteria</taxon>
        <taxon>Burkholderiales</taxon>
        <taxon>Sphaerotilaceae</taxon>
        <taxon>Roseateles</taxon>
    </lineage>
</organism>
<evidence type="ECO:0000256" key="6">
    <source>
        <dbReference type="ARBA" id="ARBA00022723"/>
    </source>
</evidence>
<evidence type="ECO:0000256" key="1">
    <source>
        <dbReference type="ARBA" id="ARBA00004429"/>
    </source>
</evidence>
<dbReference type="InterPro" id="IPR033885">
    <property type="entry name" value="AlkB/XylM"/>
</dbReference>